<gene>
    <name evidence="3" type="primary">slr0328</name>
    <name evidence="3" type="ORF">MYVALT_F_02310</name>
</gene>
<dbReference type="PANTHER" id="PTHR11717">
    <property type="entry name" value="LOW MOLECULAR WEIGHT PROTEIN TYROSINE PHOSPHATASE"/>
    <property type="match status" value="1"/>
</dbReference>
<sequence length="160" mass="18116">MKTIALLFVCLGNICRSPTAEAVMRTKVRAAGLADKIYLDSAGTGDWYVGASPDPRACRAAISRGYSLDALRVRQVSNNDFIKFDLLLPMDYDNNSELQRYCPSEYKHKIRLLMEFACHHDTDVVNDPYFGNHKAFERVLDEVEDACDGLLTQLRCRYAI</sequence>
<accession>A0A916JVD4</accession>
<dbReference type="EC" id="3.1.3.48" evidence="1"/>
<reference evidence="3" key="1">
    <citation type="submission" date="2021-06" db="EMBL/GenBank/DDBJ databases">
        <authorList>
            <person name="Szabo G."/>
        </authorList>
    </citation>
    <scope>NUCLEOTIDE SEQUENCE</scope>
    <source>
        <strain evidence="3">MYVALT</strain>
    </source>
</reference>
<protein>
    <recommendedName>
        <fullName evidence="1">protein-tyrosine-phosphatase</fullName>
        <ecNumber evidence="1">3.1.3.48</ecNumber>
    </recommendedName>
</protein>
<dbReference type="EMBL" id="OU343031">
    <property type="protein sequence ID" value="CAG7601522.1"/>
    <property type="molecule type" value="Genomic_DNA"/>
</dbReference>
<organism evidence="3 4">
    <name type="scientific">Candidatus Vallotiella hemipterorum</name>
    <dbReference type="NCBI Taxonomy" id="1177213"/>
    <lineage>
        <taxon>Bacteria</taxon>
        <taxon>Pseudomonadati</taxon>
        <taxon>Pseudomonadota</taxon>
        <taxon>Betaproteobacteria</taxon>
        <taxon>Burkholderiales</taxon>
        <taxon>Burkholderiaceae</taxon>
        <taxon>Candidatus Vallotiella</taxon>
    </lineage>
</organism>
<dbReference type="InterPro" id="IPR023485">
    <property type="entry name" value="Ptyr_pPase"/>
</dbReference>
<dbReference type="PANTHER" id="PTHR11717:SF7">
    <property type="entry name" value="LOW MOLECULAR WEIGHT PHOSPHOTYROSINE PROTEIN PHOSPHATASE"/>
    <property type="match status" value="1"/>
</dbReference>
<evidence type="ECO:0000313" key="3">
    <source>
        <dbReference type="EMBL" id="CAG7601522.1"/>
    </source>
</evidence>
<keyword evidence="4" id="KW-1185">Reference proteome</keyword>
<evidence type="ECO:0000256" key="1">
    <source>
        <dbReference type="ARBA" id="ARBA00013064"/>
    </source>
</evidence>
<dbReference type="InterPro" id="IPR050438">
    <property type="entry name" value="LMW_PTPase"/>
</dbReference>
<dbReference type="KEGG" id="vtr:MYVALT_F_02310"/>
<dbReference type="Proteomes" id="UP000693996">
    <property type="component" value="Chromosome"/>
</dbReference>
<dbReference type="SMART" id="SM00226">
    <property type="entry name" value="LMWPc"/>
    <property type="match status" value="1"/>
</dbReference>
<dbReference type="AlphaFoldDB" id="A0A916JVD4"/>
<evidence type="ECO:0000259" key="2">
    <source>
        <dbReference type="SMART" id="SM00226"/>
    </source>
</evidence>
<keyword evidence="3" id="KW-0378">Hydrolase</keyword>
<dbReference type="RefSeq" id="WP_216796925.1">
    <property type="nucleotide sequence ID" value="NZ_OU343031.1"/>
</dbReference>
<dbReference type="Pfam" id="PF01451">
    <property type="entry name" value="LMWPc"/>
    <property type="match status" value="1"/>
</dbReference>
<dbReference type="CDD" id="cd16343">
    <property type="entry name" value="LMWPTP"/>
    <property type="match status" value="1"/>
</dbReference>
<dbReference type="GO" id="GO:0004725">
    <property type="term" value="F:protein tyrosine phosphatase activity"/>
    <property type="evidence" value="ECO:0007669"/>
    <property type="project" value="UniProtKB-EC"/>
</dbReference>
<feature type="domain" description="Phosphotyrosine protein phosphatase I" evidence="2">
    <location>
        <begin position="4"/>
        <end position="153"/>
    </location>
</feature>
<name>A0A916JVD4_9BURK</name>
<proteinExistence type="predicted"/>
<evidence type="ECO:0000313" key="4">
    <source>
        <dbReference type="Proteomes" id="UP000693996"/>
    </source>
</evidence>